<dbReference type="SUPFAM" id="SSF51261">
    <property type="entry name" value="Duplicated hybrid motif"/>
    <property type="match status" value="1"/>
</dbReference>
<reference evidence="4" key="1">
    <citation type="submission" date="2016-10" db="EMBL/GenBank/DDBJ databases">
        <authorList>
            <person name="Varghese N."/>
            <person name="Submissions S."/>
        </authorList>
    </citation>
    <scope>NUCLEOTIDE SEQUENCE [LARGE SCALE GENOMIC DNA]</scope>
    <source>
        <strain evidence="4">DSM 21620</strain>
    </source>
</reference>
<name>A0A1G6MY64_9BACI</name>
<accession>A0A1G6MY64</accession>
<sequence>MALFIKPTAGRLTNGFRGAGSSHNGVDWAQSGTVRIAAAAAGTVSRSYVSSSYGEVVFIVHQLNGQTYETVYAHMRSGSRQVSVGDTVRQGQFIGYMGSTGDSTGQHLHFELHRGRWNAEKSNAVNPLDYIGPSASRTQQSASVPYPGSYIRTGSRGENVRRIQRALGVTADGIFGPITRQAVINFQRNNGLGVDGIVGPQTWNRLF</sequence>
<dbReference type="InterPro" id="IPR016047">
    <property type="entry name" value="M23ase_b-sheet_dom"/>
</dbReference>
<keyword evidence="4" id="KW-1185">Reference proteome</keyword>
<evidence type="ECO:0000313" key="3">
    <source>
        <dbReference type="EMBL" id="SDC60499.1"/>
    </source>
</evidence>
<dbReference type="InterPro" id="IPR002477">
    <property type="entry name" value="Peptidoglycan-bd-like"/>
</dbReference>
<dbReference type="Pfam" id="PF01551">
    <property type="entry name" value="Peptidase_M23"/>
    <property type="match status" value="1"/>
</dbReference>
<feature type="domain" description="Peptidoglycan binding-like" evidence="1">
    <location>
        <begin position="158"/>
        <end position="206"/>
    </location>
</feature>
<dbReference type="InterPro" id="IPR050570">
    <property type="entry name" value="Cell_wall_metabolism_enzyme"/>
</dbReference>
<feature type="domain" description="M23ase beta-sheet core" evidence="2">
    <location>
        <begin position="22"/>
        <end position="124"/>
    </location>
</feature>
<dbReference type="InterPro" id="IPR011055">
    <property type="entry name" value="Dup_hybrid_motif"/>
</dbReference>
<organism evidence="3 4">
    <name type="scientific">Terribacillus halophilus</name>
    <dbReference type="NCBI Taxonomy" id="361279"/>
    <lineage>
        <taxon>Bacteria</taxon>
        <taxon>Bacillati</taxon>
        <taxon>Bacillota</taxon>
        <taxon>Bacilli</taxon>
        <taxon>Bacillales</taxon>
        <taxon>Bacillaceae</taxon>
        <taxon>Terribacillus</taxon>
    </lineage>
</organism>
<proteinExistence type="predicted"/>
<dbReference type="PANTHER" id="PTHR21666:SF270">
    <property type="entry name" value="MUREIN HYDROLASE ACTIVATOR ENVC"/>
    <property type="match status" value="1"/>
</dbReference>
<dbReference type="GO" id="GO:0004222">
    <property type="term" value="F:metalloendopeptidase activity"/>
    <property type="evidence" value="ECO:0007669"/>
    <property type="project" value="TreeGrafter"/>
</dbReference>
<dbReference type="Gene3D" id="2.70.70.10">
    <property type="entry name" value="Glucose Permease (Domain IIA)"/>
    <property type="match status" value="1"/>
</dbReference>
<dbReference type="Proteomes" id="UP000198666">
    <property type="component" value="Unassembled WGS sequence"/>
</dbReference>
<dbReference type="Pfam" id="PF01471">
    <property type="entry name" value="PG_binding_1"/>
    <property type="match status" value="1"/>
</dbReference>
<dbReference type="SUPFAM" id="SSF47090">
    <property type="entry name" value="PGBD-like"/>
    <property type="match status" value="1"/>
</dbReference>
<protein>
    <submittedName>
        <fullName evidence="3">Putative peptidoglycan binding domain-containing protein</fullName>
    </submittedName>
</protein>
<dbReference type="AlphaFoldDB" id="A0A1G6MY64"/>
<evidence type="ECO:0000259" key="2">
    <source>
        <dbReference type="Pfam" id="PF01551"/>
    </source>
</evidence>
<evidence type="ECO:0000259" key="1">
    <source>
        <dbReference type="Pfam" id="PF01471"/>
    </source>
</evidence>
<dbReference type="OrthoDB" id="9805070at2"/>
<dbReference type="PANTHER" id="PTHR21666">
    <property type="entry name" value="PEPTIDASE-RELATED"/>
    <property type="match status" value="1"/>
</dbReference>
<dbReference type="EMBL" id="FMZB01000003">
    <property type="protein sequence ID" value="SDC60499.1"/>
    <property type="molecule type" value="Genomic_DNA"/>
</dbReference>
<dbReference type="CDD" id="cd12797">
    <property type="entry name" value="M23_peptidase"/>
    <property type="match status" value="1"/>
</dbReference>
<gene>
    <name evidence="3" type="ORF">SAMN05421663_103113</name>
</gene>
<dbReference type="STRING" id="361279.SAMN05421663_103113"/>
<evidence type="ECO:0000313" key="4">
    <source>
        <dbReference type="Proteomes" id="UP000198666"/>
    </source>
</evidence>
<dbReference type="InterPro" id="IPR036365">
    <property type="entry name" value="PGBD-like_sf"/>
</dbReference>
<dbReference type="InterPro" id="IPR036366">
    <property type="entry name" value="PGBDSf"/>
</dbReference>
<dbReference type="Gene3D" id="1.10.101.10">
    <property type="entry name" value="PGBD-like superfamily/PGBD"/>
    <property type="match status" value="1"/>
</dbReference>